<reference evidence="11" key="1">
    <citation type="submission" date="2020-11" db="EMBL/GenBank/DDBJ databases">
        <authorList>
            <person name="Tran Van P."/>
        </authorList>
    </citation>
    <scope>NUCLEOTIDE SEQUENCE</scope>
</reference>
<dbReference type="SUPFAM" id="SSF48371">
    <property type="entry name" value="ARM repeat"/>
    <property type="match status" value="1"/>
</dbReference>
<evidence type="ECO:0000256" key="5">
    <source>
        <dbReference type="ARBA" id="ARBA00022490"/>
    </source>
</evidence>
<dbReference type="AlphaFoldDB" id="A0A7R9AV87"/>
<evidence type="ECO:0000256" key="4">
    <source>
        <dbReference type="ARBA" id="ARBA00022448"/>
    </source>
</evidence>
<evidence type="ECO:0000256" key="3">
    <source>
        <dbReference type="ARBA" id="ARBA00009466"/>
    </source>
</evidence>
<evidence type="ECO:0000313" key="11">
    <source>
        <dbReference type="EMBL" id="CAD7261239.1"/>
    </source>
</evidence>
<evidence type="ECO:0000256" key="8">
    <source>
        <dbReference type="ARBA" id="ARBA00040444"/>
    </source>
</evidence>
<dbReference type="Gene3D" id="1.25.10.10">
    <property type="entry name" value="Leucine-rich Repeat Variant"/>
    <property type="match status" value="1"/>
</dbReference>
<evidence type="ECO:0000256" key="7">
    <source>
        <dbReference type="ARBA" id="ARBA00023242"/>
    </source>
</evidence>
<name>A0A7R9AV87_TIMSH</name>
<dbReference type="EMBL" id="OC002074">
    <property type="protein sequence ID" value="CAD7261239.1"/>
    <property type="molecule type" value="Genomic_DNA"/>
</dbReference>
<sequence length="530" mass="59307">MRNREPTAREQSALIGVNPKPEWLDKPRNPTSQARRGRTQPPAQDKKGEGERANRAVPKIRDENSAHCEALACLSTDPCVQALWWNNPGSGEIQVEQPRLWGVGGNSSARPLKSEREELRRRRGWESQGSKNQHGRVGGCSGEVRRRAGGAGKKVRGGEGGGGITASPAVVTVDQRKSAENLFLNFRKTKSPYDLCRHILETSSVDFVQFEAASLLKDALMREWSFLGDSHVISLQQYLLQYIIQKQLPASVRERILQVIAIMVKRASVDDFGISRGHLLAEVEQLILSGDPPRSSEKATAYLPDKEGDRENRERSQEMSRPLKNVNEADRIATKQRGIADSMVLHNIGWWQGSEFLVGRKIEGVERAGAGWNRRCLLRIIGCNIISSLIQEYSNTVKSSDVGLPWETHFKAKKQFEEVNPHLRGGRMENHLGKTTPRSPDRDSNLDLPVLNTTSTLANYATEVTDLKRIFQFCVQALSEMTKDEVSLTVEMLNLLKHLEVVLRVSHSSLMSSDRMKPRSGDWAVTINSL</sequence>
<keyword evidence="7" id="KW-0539">Nucleus</keyword>
<feature type="region of interest" description="Disordered" evidence="9">
    <location>
        <begin position="424"/>
        <end position="447"/>
    </location>
</feature>
<dbReference type="GO" id="GO:0005049">
    <property type="term" value="F:nuclear export signal receptor activity"/>
    <property type="evidence" value="ECO:0007669"/>
    <property type="project" value="InterPro"/>
</dbReference>
<evidence type="ECO:0000256" key="2">
    <source>
        <dbReference type="ARBA" id="ARBA00004496"/>
    </source>
</evidence>
<feature type="compositionally biased region" description="Basic and acidic residues" evidence="9">
    <location>
        <begin position="44"/>
        <end position="60"/>
    </location>
</feature>
<dbReference type="InterPro" id="IPR011989">
    <property type="entry name" value="ARM-like"/>
</dbReference>
<comment type="subcellular location">
    <subcellularLocation>
        <location evidence="2">Cytoplasm</location>
    </subcellularLocation>
    <subcellularLocation>
        <location evidence="1">Nucleus</location>
    </subcellularLocation>
</comment>
<keyword evidence="5" id="KW-0963">Cytoplasm</keyword>
<gene>
    <name evidence="11" type="ORF">TSIB3V08_LOCUS5383</name>
</gene>
<protein>
    <recommendedName>
        <fullName evidence="8">Exportin-4</fullName>
    </recommendedName>
</protein>
<accession>A0A7R9AV87</accession>
<comment type="similarity">
    <text evidence="3">Belongs to the exportin family.</text>
</comment>
<feature type="domain" description="Importin N-terminal" evidence="10">
    <location>
        <begin position="179"/>
        <end position="262"/>
    </location>
</feature>
<feature type="region of interest" description="Disordered" evidence="9">
    <location>
        <begin position="1"/>
        <end position="60"/>
    </location>
</feature>
<evidence type="ECO:0000256" key="1">
    <source>
        <dbReference type="ARBA" id="ARBA00004123"/>
    </source>
</evidence>
<dbReference type="PROSITE" id="PS50166">
    <property type="entry name" value="IMPORTIN_B_NT"/>
    <property type="match status" value="1"/>
</dbReference>
<feature type="region of interest" description="Disordered" evidence="9">
    <location>
        <begin position="291"/>
        <end position="323"/>
    </location>
</feature>
<dbReference type="GO" id="GO:0006611">
    <property type="term" value="P:protein export from nucleus"/>
    <property type="evidence" value="ECO:0007669"/>
    <property type="project" value="TreeGrafter"/>
</dbReference>
<dbReference type="PANTHER" id="PTHR12596">
    <property type="entry name" value="EXPORTIN 4,7-RELATED"/>
    <property type="match status" value="1"/>
</dbReference>
<feature type="compositionally biased region" description="Basic and acidic residues" evidence="9">
    <location>
        <begin position="304"/>
        <end position="318"/>
    </location>
</feature>
<dbReference type="GO" id="GO:0031267">
    <property type="term" value="F:small GTPase binding"/>
    <property type="evidence" value="ECO:0007669"/>
    <property type="project" value="InterPro"/>
</dbReference>
<proteinExistence type="inferred from homology"/>
<dbReference type="PANTHER" id="PTHR12596:SF1">
    <property type="entry name" value="EXPORTIN-4"/>
    <property type="match status" value="1"/>
</dbReference>
<dbReference type="InterPro" id="IPR044189">
    <property type="entry name" value="XPO4/7-like"/>
</dbReference>
<organism evidence="11">
    <name type="scientific">Timema shepardi</name>
    <name type="common">Walking stick</name>
    <dbReference type="NCBI Taxonomy" id="629360"/>
    <lineage>
        <taxon>Eukaryota</taxon>
        <taxon>Metazoa</taxon>
        <taxon>Ecdysozoa</taxon>
        <taxon>Arthropoda</taxon>
        <taxon>Hexapoda</taxon>
        <taxon>Insecta</taxon>
        <taxon>Pterygota</taxon>
        <taxon>Neoptera</taxon>
        <taxon>Polyneoptera</taxon>
        <taxon>Phasmatodea</taxon>
        <taxon>Timematodea</taxon>
        <taxon>Timematoidea</taxon>
        <taxon>Timematidae</taxon>
        <taxon>Timema</taxon>
    </lineage>
</organism>
<dbReference type="GO" id="GO:0005643">
    <property type="term" value="C:nuclear pore"/>
    <property type="evidence" value="ECO:0007669"/>
    <property type="project" value="TreeGrafter"/>
</dbReference>
<feature type="region of interest" description="Disordered" evidence="9">
    <location>
        <begin position="102"/>
        <end position="161"/>
    </location>
</feature>
<evidence type="ECO:0000256" key="9">
    <source>
        <dbReference type="SAM" id="MobiDB-lite"/>
    </source>
</evidence>
<dbReference type="GO" id="GO:0005737">
    <property type="term" value="C:cytoplasm"/>
    <property type="evidence" value="ECO:0007669"/>
    <property type="project" value="UniProtKB-SubCell"/>
</dbReference>
<evidence type="ECO:0000256" key="6">
    <source>
        <dbReference type="ARBA" id="ARBA00022927"/>
    </source>
</evidence>
<dbReference type="InterPro" id="IPR001494">
    <property type="entry name" value="Importin-beta_N"/>
</dbReference>
<keyword evidence="4" id="KW-0813">Transport</keyword>
<keyword evidence="6" id="KW-0653">Protein transport</keyword>
<dbReference type="InterPro" id="IPR016024">
    <property type="entry name" value="ARM-type_fold"/>
</dbReference>
<evidence type="ECO:0000259" key="10">
    <source>
        <dbReference type="PROSITE" id="PS50166"/>
    </source>
</evidence>